<reference evidence="8 9" key="1">
    <citation type="submission" date="2017-01" db="EMBL/GenBank/DDBJ databases">
        <authorList>
            <consortium name="Urmite Genomes"/>
        </authorList>
    </citation>
    <scope>NUCLEOTIDE SEQUENCE [LARGE SCALE GENOMIC DNA]</scope>
    <source>
        <strain evidence="8 9">AB308</strain>
    </source>
</reference>
<dbReference type="Gene3D" id="1.10.12.10">
    <property type="entry name" value="Lyase 2-enoyl-coa Hydratase, Chain A, domain 2"/>
    <property type="match status" value="1"/>
</dbReference>
<dbReference type="InterPro" id="IPR029045">
    <property type="entry name" value="ClpP/crotonase-like_dom_sf"/>
</dbReference>
<dbReference type="EMBL" id="FTRV01000015">
    <property type="protein sequence ID" value="SPM30578.1"/>
    <property type="molecule type" value="Genomic_DNA"/>
</dbReference>
<organism evidence="8 9">
    <name type="scientific">Mycobacterium terramassiliense</name>
    <dbReference type="NCBI Taxonomy" id="1841859"/>
    <lineage>
        <taxon>Bacteria</taxon>
        <taxon>Bacillati</taxon>
        <taxon>Actinomycetota</taxon>
        <taxon>Actinomycetes</taxon>
        <taxon>Mycobacteriales</taxon>
        <taxon>Mycobacteriaceae</taxon>
        <taxon>Mycobacterium</taxon>
    </lineage>
</organism>
<comment type="function">
    <text evidence="1">Could possibly oxidize fatty acids using specific components.</text>
</comment>
<dbReference type="SUPFAM" id="SSF52096">
    <property type="entry name" value="ClpP/crotonase"/>
    <property type="match status" value="1"/>
</dbReference>
<dbReference type="STRING" id="1841859.GCA_900157385_04088"/>
<keyword evidence="3" id="KW-0276">Fatty acid metabolism</keyword>
<dbReference type="InterPro" id="IPR018376">
    <property type="entry name" value="Enoyl-CoA_hyd/isom_CS"/>
</dbReference>
<accession>A0A2U3NGC8</accession>
<dbReference type="RefSeq" id="WP_083746606.1">
    <property type="nucleotide sequence ID" value="NZ_LT717701.1"/>
</dbReference>
<dbReference type="PROSITE" id="PS00166">
    <property type="entry name" value="ENOYL_COA_HYDRATASE"/>
    <property type="match status" value="1"/>
</dbReference>
<evidence type="ECO:0000256" key="4">
    <source>
        <dbReference type="ARBA" id="ARBA00023098"/>
    </source>
</evidence>
<sequence length="289" mass="30508">MTVTSPPQRRGPAIDLASVHDGQTAIVTINRPHRRNALDSQTLAELHQLLDQIQGRTDIRAVVLTGAGGTFCAGADIKAAPEDFTNTAATPAAGFLGAAQSPIGITFAAQELMASAFEKIHRLRQPVIAAIDGPALGGGFALALACDIRIASADATFGAVFIRHGVSACDMGTSYHLPRLVGGSRAAELMLTGRVFDAAEALGMGLVVDVVPADRLPDSALEKAREIANNAPLAVWMTKETMWQTIDAPSLRHALDLENRTQVMCSASGEIMESFAAFRDGGQRTWKPL</sequence>
<gene>
    <name evidence="8" type="ORF">MTAB308_4087</name>
</gene>
<dbReference type="Gene3D" id="3.90.226.10">
    <property type="entry name" value="2-enoyl-CoA Hydratase, Chain A, domain 1"/>
    <property type="match status" value="1"/>
</dbReference>
<dbReference type="AlphaFoldDB" id="A0A2U3NGC8"/>
<evidence type="ECO:0000256" key="5">
    <source>
        <dbReference type="ARBA" id="ARBA00023709"/>
    </source>
</evidence>
<dbReference type="Proteomes" id="UP000241595">
    <property type="component" value="Unassembled WGS sequence"/>
</dbReference>
<dbReference type="PANTHER" id="PTHR43802">
    <property type="entry name" value="ENOYL-COA HYDRATASE"/>
    <property type="match status" value="1"/>
</dbReference>
<evidence type="ECO:0000313" key="8">
    <source>
        <dbReference type="EMBL" id="SPM30578.1"/>
    </source>
</evidence>
<protein>
    <submittedName>
        <fullName evidence="8">Enoyl-CoA hydratase/carnithine racemase</fullName>
    </submittedName>
</protein>
<dbReference type="Pfam" id="PF00378">
    <property type="entry name" value="ECH_1"/>
    <property type="match status" value="1"/>
</dbReference>
<evidence type="ECO:0000256" key="7">
    <source>
        <dbReference type="RuleBase" id="RU003707"/>
    </source>
</evidence>
<name>A0A2U3NGC8_9MYCO</name>
<evidence type="ECO:0000256" key="1">
    <source>
        <dbReference type="ARBA" id="ARBA00002994"/>
    </source>
</evidence>
<keyword evidence="4" id="KW-0443">Lipid metabolism</keyword>
<dbReference type="CDD" id="cd06558">
    <property type="entry name" value="crotonase-like"/>
    <property type="match status" value="1"/>
</dbReference>
<comment type="similarity">
    <text evidence="2 7">Belongs to the enoyl-CoA hydratase/isomerase family.</text>
</comment>
<dbReference type="GO" id="GO:0006631">
    <property type="term" value="P:fatty acid metabolic process"/>
    <property type="evidence" value="ECO:0007669"/>
    <property type="project" value="UniProtKB-KW"/>
</dbReference>
<dbReference type="InterPro" id="IPR014748">
    <property type="entry name" value="Enoyl-CoA_hydra_C"/>
</dbReference>
<dbReference type="GO" id="GO:0004300">
    <property type="term" value="F:enoyl-CoA hydratase activity"/>
    <property type="evidence" value="ECO:0007669"/>
    <property type="project" value="UniProtKB-EC"/>
</dbReference>
<comment type="catalytic activity">
    <reaction evidence="5">
        <text>a (3S)-3-hydroxyacyl-CoA = a (2E)-enoyl-CoA + H2O</text>
        <dbReference type="Rhea" id="RHEA:16105"/>
        <dbReference type="ChEBI" id="CHEBI:15377"/>
        <dbReference type="ChEBI" id="CHEBI:57318"/>
        <dbReference type="ChEBI" id="CHEBI:58856"/>
        <dbReference type="EC" id="4.2.1.17"/>
    </reaction>
</comment>
<dbReference type="OrthoDB" id="9777711at2"/>
<dbReference type="InterPro" id="IPR001753">
    <property type="entry name" value="Enoyl-CoA_hydra/iso"/>
</dbReference>
<proteinExistence type="inferred from homology"/>
<keyword evidence="9" id="KW-1185">Reference proteome</keyword>
<evidence type="ECO:0000256" key="6">
    <source>
        <dbReference type="ARBA" id="ARBA00023717"/>
    </source>
</evidence>
<evidence type="ECO:0000256" key="3">
    <source>
        <dbReference type="ARBA" id="ARBA00022832"/>
    </source>
</evidence>
<evidence type="ECO:0000313" key="9">
    <source>
        <dbReference type="Proteomes" id="UP000241595"/>
    </source>
</evidence>
<dbReference type="PANTHER" id="PTHR43802:SF1">
    <property type="entry name" value="IP11341P-RELATED"/>
    <property type="match status" value="1"/>
</dbReference>
<comment type="catalytic activity">
    <reaction evidence="6">
        <text>a 4-saturated-(3S)-3-hydroxyacyl-CoA = a (3E)-enoyl-CoA + H2O</text>
        <dbReference type="Rhea" id="RHEA:20724"/>
        <dbReference type="ChEBI" id="CHEBI:15377"/>
        <dbReference type="ChEBI" id="CHEBI:58521"/>
        <dbReference type="ChEBI" id="CHEBI:137480"/>
        <dbReference type="EC" id="4.2.1.17"/>
    </reaction>
</comment>
<evidence type="ECO:0000256" key="2">
    <source>
        <dbReference type="ARBA" id="ARBA00005254"/>
    </source>
</evidence>